<evidence type="ECO:0000256" key="1">
    <source>
        <dbReference type="ARBA" id="ARBA00004496"/>
    </source>
</evidence>
<dbReference type="InterPro" id="IPR050590">
    <property type="entry name" value="Exosome_comp_Rrp42_subfam"/>
</dbReference>
<dbReference type="GeneID" id="5479032"/>
<dbReference type="AlphaFoldDB" id="A7ARR1"/>
<dbReference type="InParanoid" id="A7ARR1"/>
<dbReference type="InterPro" id="IPR027408">
    <property type="entry name" value="PNPase/RNase_PH_dom_sf"/>
</dbReference>
<dbReference type="GO" id="GO:0071038">
    <property type="term" value="P:TRAMP-dependent tRNA surveillance pathway"/>
    <property type="evidence" value="ECO:0007669"/>
    <property type="project" value="TreeGrafter"/>
</dbReference>
<dbReference type="InterPro" id="IPR020568">
    <property type="entry name" value="Ribosomal_Su5_D2-typ_SF"/>
</dbReference>
<dbReference type="InterPro" id="IPR036345">
    <property type="entry name" value="ExoRNase_PH_dom2_sf"/>
</dbReference>
<evidence type="ECO:0000313" key="9">
    <source>
        <dbReference type="EMBL" id="EDO07230.1"/>
    </source>
</evidence>
<evidence type="ECO:0000256" key="4">
    <source>
        <dbReference type="ARBA" id="ARBA00022490"/>
    </source>
</evidence>
<evidence type="ECO:0000256" key="5">
    <source>
        <dbReference type="ARBA" id="ARBA00022835"/>
    </source>
</evidence>
<dbReference type="Gene3D" id="3.30.230.70">
    <property type="entry name" value="GHMP Kinase, N-terminal domain"/>
    <property type="match status" value="1"/>
</dbReference>
<dbReference type="GO" id="GO:0000177">
    <property type="term" value="C:cytoplasmic exosome (RNase complex)"/>
    <property type="evidence" value="ECO:0007669"/>
    <property type="project" value="TreeGrafter"/>
</dbReference>
<dbReference type="InterPro" id="IPR015847">
    <property type="entry name" value="ExoRNase_PH_dom2"/>
</dbReference>
<dbReference type="KEGG" id="bbo:BBOV_IV008760"/>
<dbReference type="SUPFAM" id="SSF55666">
    <property type="entry name" value="Ribonuclease PH domain 2-like"/>
    <property type="match status" value="1"/>
</dbReference>
<dbReference type="Proteomes" id="UP000002173">
    <property type="component" value="Unassembled WGS sequence"/>
</dbReference>
<sequence>MDFIRNALAANCRLDGRRLDDNPKILIEPNVSTGAHGSAKVILDDTVVITTIMFHVTSPNTNSPEEGNVEITLGSPFTLEDSDISQKRDERMAHILEMLQFHKQLFNRKLLCILSGQYVWTMRIHTTVLQRGGGVMDAVSVAVICAMLTVSVPNIRGVIKDELESSRTATNVRLRTMEGYNTDIEKLAREIPVLVTVARIGESHVWSVNQEEAACADGFLTVAVFPNGNCAGIRAVGASFPLSVMPSLIAKARTIGLYQHQQITTAL</sequence>
<evidence type="ECO:0000259" key="7">
    <source>
        <dbReference type="Pfam" id="PF01138"/>
    </source>
</evidence>
<dbReference type="PANTHER" id="PTHR11097">
    <property type="entry name" value="EXOSOME COMPLEX EXONUCLEASE RIBOSOMAL RNA PROCESSING PROTEIN"/>
    <property type="match status" value="1"/>
</dbReference>
<keyword evidence="10" id="KW-1185">Reference proteome</keyword>
<evidence type="ECO:0000256" key="6">
    <source>
        <dbReference type="ARBA" id="ARBA00042523"/>
    </source>
</evidence>
<comment type="caution">
    <text evidence="9">The sequence shown here is derived from an EMBL/GenBank/DDBJ whole genome shotgun (WGS) entry which is preliminary data.</text>
</comment>
<dbReference type="SUPFAM" id="SSF54211">
    <property type="entry name" value="Ribosomal protein S5 domain 2-like"/>
    <property type="match status" value="1"/>
</dbReference>
<dbReference type="GO" id="GO:0034476">
    <property type="term" value="P:U5 snRNA 3'-end processing"/>
    <property type="evidence" value="ECO:0007669"/>
    <property type="project" value="TreeGrafter"/>
</dbReference>
<dbReference type="EMBL" id="AAXT01000002">
    <property type="protein sequence ID" value="EDO07230.1"/>
    <property type="molecule type" value="Genomic_DNA"/>
</dbReference>
<dbReference type="STRING" id="5865.A7ARR1"/>
<feature type="domain" description="Exoribonuclease phosphorolytic" evidence="7">
    <location>
        <begin position="25"/>
        <end position="153"/>
    </location>
</feature>
<evidence type="ECO:0000259" key="8">
    <source>
        <dbReference type="Pfam" id="PF03725"/>
    </source>
</evidence>
<reference evidence="9 10" key="1">
    <citation type="journal article" date="2007" name="PLoS Pathog.">
        <title>Genome sequence of Babesia bovis and comparative analysis of apicomplexan hemoprotozoa.</title>
        <authorList>
            <person name="Brayton K.A."/>
            <person name="Lau A.O.T."/>
            <person name="Herndon D.R."/>
            <person name="Hannick L."/>
            <person name="Kappmeyer L.S."/>
            <person name="Berens S.J."/>
            <person name="Bidwell S.L."/>
            <person name="Brown W.C."/>
            <person name="Crabtree J."/>
            <person name="Fadrosh D."/>
            <person name="Feldblum T."/>
            <person name="Forberger H.A."/>
            <person name="Haas B.J."/>
            <person name="Howell J.M."/>
            <person name="Khouri H."/>
            <person name="Koo H."/>
            <person name="Mann D.J."/>
            <person name="Norimine J."/>
            <person name="Paulsen I.T."/>
            <person name="Radune D."/>
            <person name="Ren Q."/>
            <person name="Smith R.K. Jr."/>
            <person name="Suarez C.E."/>
            <person name="White O."/>
            <person name="Wortman J.R."/>
            <person name="Knowles D.P. Jr."/>
            <person name="McElwain T.F."/>
            <person name="Nene V.M."/>
        </authorList>
    </citation>
    <scope>NUCLEOTIDE SEQUENCE [LARGE SCALE GENOMIC DNA]</scope>
    <source>
        <strain evidence="9">T2Bo</strain>
    </source>
</reference>
<reference evidence="10" key="3">
    <citation type="journal article" date="2021" name="Int. J. Parasitol.">
        <title>Comparative analysis of gene expression between Babesia bovis blood stages and kinetes allowed by improved genome annotation.</title>
        <authorList>
            <person name="Ueti M.W."/>
            <person name="Johnson W.C."/>
            <person name="Kappmeyer L.S."/>
            <person name="Herndon D.R."/>
            <person name="Mousel M.R."/>
            <person name="Reif K.E."/>
            <person name="Taus N.S."/>
            <person name="Ifeonu O.O."/>
            <person name="Silva J.C."/>
            <person name="Suarez C.E."/>
            <person name="Brayton K.A."/>
        </authorList>
    </citation>
    <scope>NUCLEOTIDE SEQUENCE [LARGE SCALE GENOMIC DNA]</scope>
</reference>
<gene>
    <name evidence="9" type="ORF">BBOV_IV008760</name>
</gene>
<feature type="domain" description="Exoribonuclease phosphorolytic" evidence="8">
    <location>
        <begin position="191"/>
        <end position="237"/>
    </location>
</feature>
<comment type="subcellular location">
    <subcellularLocation>
        <location evidence="1">Cytoplasm</location>
    </subcellularLocation>
    <subcellularLocation>
        <location evidence="2">Nucleus</location>
        <location evidence="2">Nucleolus</location>
    </subcellularLocation>
</comment>
<dbReference type="OMA" id="YNTRIPK"/>
<dbReference type="GO" id="GO:0071035">
    <property type="term" value="P:nuclear polyadenylation-dependent rRNA catabolic process"/>
    <property type="evidence" value="ECO:0007669"/>
    <property type="project" value="TreeGrafter"/>
</dbReference>
<accession>A7ARR1</accession>
<dbReference type="VEuPathDB" id="PiroplasmaDB:BBOV_IV008760"/>
<keyword evidence="5" id="KW-0271">Exosome</keyword>
<organism evidence="9 10">
    <name type="scientific">Babesia bovis</name>
    <dbReference type="NCBI Taxonomy" id="5865"/>
    <lineage>
        <taxon>Eukaryota</taxon>
        <taxon>Sar</taxon>
        <taxon>Alveolata</taxon>
        <taxon>Apicomplexa</taxon>
        <taxon>Aconoidasida</taxon>
        <taxon>Piroplasmida</taxon>
        <taxon>Babesiidae</taxon>
        <taxon>Babesia</taxon>
    </lineage>
</organism>
<evidence type="ECO:0000256" key="2">
    <source>
        <dbReference type="ARBA" id="ARBA00004604"/>
    </source>
</evidence>
<dbReference type="GO" id="GO:0071028">
    <property type="term" value="P:nuclear mRNA surveillance"/>
    <property type="evidence" value="ECO:0007669"/>
    <property type="project" value="TreeGrafter"/>
</dbReference>
<name>A7ARR1_BABBO</name>
<protein>
    <recommendedName>
        <fullName evidence="6">Ribosomal RNA-processing protein 42</fullName>
    </recommendedName>
</protein>
<reference evidence="10" key="2">
    <citation type="journal article" date="2020" name="Data Brief">
        <title>Transcriptome dataset of Babesia bovis life stages within vertebrate and invertebrate hosts.</title>
        <authorList>
            <person name="Ueti M.W."/>
            <person name="Johnson W.C."/>
            <person name="Kappmeyer L.S."/>
            <person name="Herndon D.R."/>
            <person name="Mousel M.R."/>
            <person name="Reif K.E."/>
            <person name="Taus N.S."/>
            <person name="Ifeonu O.O."/>
            <person name="Silva J.C."/>
            <person name="Suarez C.E."/>
            <person name="Brayton K.A."/>
        </authorList>
    </citation>
    <scope>NUCLEOTIDE SEQUENCE [LARGE SCALE GENOMIC DNA]</scope>
</reference>
<keyword evidence="4" id="KW-0963">Cytoplasm</keyword>
<dbReference type="FunCoup" id="A7ARR1">
    <property type="interactions" value="211"/>
</dbReference>
<dbReference type="Pfam" id="PF03725">
    <property type="entry name" value="RNase_PH_C"/>
    <property type="match status" value="1"/>
</dbReference>
<dbReference type="GO" id="GO:0000467">
    <property type="term" value="P:exonucleolytic trimming to generate mature 3'-end of 5.8S rRNA from tricistronic rRNA transcript (SSU-rRNA, 5.8S rRNA, LSU-rRNA)"/>
    <property type="evidence" value="ECO:0007669"/>
    <property type="project" value="TreeGrafter"/>
</dbReference>
<proteinExistence type="inferred from homology"/>
<dbReference type="Pfam" id="PF01138">
    <property type="entry name" value="RNase_PH"/>
    <property type="match status" value="1"/>
</dbReference>
<dbReference type="PANTHER" id="PTHR11097:SF8">
    <property type="entry name" value="EXOSOME COMPLEX COMPONENT RRP42"/>
    <property type="match status" value="1"/>
</dbReference>
<dbReference type="GO" id="GO:0034475">
    <property type="term" value="P:U4 snRNA 3'-end processing"/>
    <property type="evidence" value="ECO:0007669"/>
    <property type="project" value="TreeGrafter"/>
</dbReference>
<dbReference type="RefSeq" id="XP_001610798.1">
    <property type="nucleotide sequence ID" value="XM_001610748.1"/>
</dbReference>
<evidence type="ECO:0000313" key="10">
    <source>
        <dbReference type="Proteomes" id="UP000002173"/>
    </source>
</evidence>
<dbReference type="GO" id="GO:0034473">
    <property type="term" value="P:U1 snRNA 3'-end processing"/>
    <property type="evidence" value="ECO:0007669"/>
    <property type="project" value="TreeGrafter"/>
</dbReference>
<dbReference type="GO" id="GO:0016075">
    <property type="term" value="P:rRNA catabolic process"/>
    <property type="evidence" value="ECO:0007669"/>
    <property type="project" value="TreeGrafter"/>
</dbReference>
<evidence type="ECO:0000256" key="3">
    <source>
        <dbReference type="ARBA" id="ARBA00006678"/>
    </source>
</evidence>
<dbReference type="GO" id="GO:0005730">
    <property type="term" value="C:nucleolus"/>
    <property type="evidence" value="ECO:0007669"/>
    <property type="project" value="UniProtKB-SubCell"/>
</dbReference>
<dbReference type="GO" id="GO:0000176">
    <property type="term" value="C:nuclear exosome (RNase complex)"/>
    <property type="evidence" value="ECO:0007669"/>
    <property type="project" value="TreeGrafter"/>
</dbReference>
<dbReference type="GO" id="GO:0035925">
    <property type="term" value="F:mRNA 3'-UTR AU-rich region binding"/>
    <property type="evidence" value="ECO:0007669"/>
    <property type="project" value="TreeGrafter"/>
</dbReference>
<dbReference type="InterPro" id="IPR001247">
    <property type="entry name" value="ExoRNase_PH_dom1"/>
</dbReference>
<dbReference type="eggNOG" id="KOG1612">
    <property type="taxonomic scope" value="Eukaryota"/>
</dbReference>
<comment type="similarity">
    <text evidence="3">Belongs to the RNase PH family.</text>
</comment>